<dbReference type="CDD" id="cd06171">
    <property type="entry name" value="Sigma70_r4"/>
    <property type="match status" value="1"/>
</dbReference>
<evidence type="ECO:0000259" key="8">
    <source>
        <dbReference type="Pfam" id="PF08281"/>
    </source>
</evidence>
<comment type="caution">
    <text evidence="9">The sequence shown here is derived from an EMBL/GenBank/DDBJ whole genome shotgun (WGS) entry which is preliminary data.</text>
</comment>
<dbReference type="SUPFAM" id="SSF88946">
    <property type="entry name" value="Sigma2 domain of RNA polymerase sigma factors"/>
    <property type="match status" value="1"/>
</dbReference>
<reference evidence="9 10" key="1">
    <citation type="submission" date="2023-06" db="EMBL/GenBank/DDBJ databases">
        <title>Actinomycetospora Odt1-22.</title>
        <authorList>
            <person name="Supong K."/>
        </authorList>
    </citation>
    <scope>NUCLEOTIDE SEQUENCE [LARGE SCALE GENOMIC DNA]</scope>
    <source>
        <strain evidence="9 10">Odt1-22</strain>
    </source>
</reference>
<keyword evidence="10" id="KW-1185">Reference proteome</keyword>
<gene>
    <name evidence="9" type="ORF">QRT03_31215</name>
</gene>
<feature type="domain" description="RNA polymerase sigma-70 region 2" evidence="7">
    <location>
        <begin position="63"/>
        <end position="130"/>
    </location>
</feature>
<organism evidence="9 10">
    <name type="scientific">Actinomycetospora termitidis</name>
    <dbReference type="NCBI Taxonomy" id="3053470"/>
    <lineage>
        <taxon>Bacteria</taxon>
        <taxon>Bacillati</taxon>
        <taxon>Actinomycetota</taxon>
        <taxon>Actinomycetes</taxon>
        <taxon>Pseudonocardiales</taxon>
        <taxon>Pseudonocardiaceae</taxon>
        <taxon>Actinomycetospora</taxon>
    </lineage>
</organism>
<evidence type="ECO:0000256" key="4">
    <source>
        <dbReference type="ARBA" id="ARBA00023125"/>
    </source>
</evidence>
<evidence type="ECO:0000256" key="1">
    <source>
        <dbReference type="ARBA" id="ARBA00010641"/>
    </source>
</evidence>
<dbReference type="InterPro" id="IPR013325">
    <property type="entry name" value="RNA_pol_sigma_r2"/>
</dbReference>
<accession>A0ABT7MIG4</accession>
<dbReference type="InterPro" id="IPR036388">
    <property type="entry name" value="WH-like_DNA-bd_sf"/>
</dbReference>
<dbReference type="InterPro" id="IPR013324">
    <property type="entry name" value="RNA_pol_sigma_r3/r4-like"/>
</dbReference>
<feature type="domain" description="RNA polymerase sigma factor 70 region 4 type 2" evidence="8">
    <location>
        <begin position="158"/>
        <end position="209"/>
    </location>
</feature>
<sequence length="217" mass="23320">MAQHDANGGELLVSPSGARAGTPAGGAPASPGDTAASTHEQELQDAALLHAHLEGDRDAFAELLRRHRRSLFRTVYGVVGHYQDTEDVLQETFTRAVRHAGSVRRETQVALWMRRIAVNTAIRHLERQRRVAVPVGIDSGPFDAGQPPAAADVEQALSVEKALGLLSRDQRACILLVDMRGFTNAAAAELLGIPVGTVKSRVLRARDALAQQLGDFL</sequence>
<dbReference type="EMBL" id="JASVWF010000011">
    <property type="protein sequence ID" value="MDL5160473.1"/>
    <property type="molecule type" value="Genomic_DNA"/>
</dbReference>
<keyword evidence="5" id="KW-0804">Transcription</keyword>
<dbReference type="Pfam" id="PF08281">
    <property type="entry name" value="Sigma70_r4_2"/>
    <property type="match status" value="1"/>
</dbReference>
<keyword evidence="4" id="KW-0238">DNA-binding</keyword>
<protein>
    <submittedName>
        <fullName evidence="9">Sigma-70 family RNA polymerase sigma factor</fullName>
    </submittedName>
</protein>
<name>A0ABT7MIG4_9PSEU</name>
<dbReference type="InterPro" id="IPR014284">
    <property type="entry name" value="RNA_pol_sigma-70_dom"/>
</dbReference>
<evidence type="ECO:0000313" key="10">
    <source>
        <dbReference type="Proteomes" id="UP001231924"/>
    </source>
</evidence>
<dbReference type="RefSeq" id="WP_286057076.1">
    <property type="nucleotide sequence ID" value="NZ_JASVWF010000011.1"/>
</dbReference>
<keyword evidence="2" id="KW-0805">Transcription regulation</keyword>
<keyword evidence="3" id="KW-0731">Sigma factor</keyword>
<feature type="compositionally biased region" description="Low complexity" evidence="6">
    <location>
        <begin position="14"/>
        <end position="38"/>
    </location>
</feature>
<dbReference type="InterPro" id="IPR007627">
    <property type="entry name" value="RNA_pol_sigma70_r2"/>
</dbReference>
<evidence type="ECO:0000259" key="7">
    <source>
        <dbReference type="Pfam" id="PF04542"/>
    </source>
</evidence>
<dbReference type="Gene3D" id="1.10.1740.10">
    <property type="match status" value="1"/>
</dbReference>
<evidence type="ECO:0000313" key="9">
    <source>
        <dbReference type="EMBL" id="MDL5160473.1"/>
    </source>
</evidence>
<dbReference type="Pfam" id="PF04542">
    <property type="entry name" value="Sigma70_r2"/>
    <property type="match status" value="1"/>
</dbReference>
<evidence type="ECO:0000256" key="3">
    <source>
        <dbReference type="ARBA" id="ARBA00023082"/>
    </source>
</evidence>
<evidence type="ECO:0000256" key="5">
    <source>
        <dbReference type="ARBA" id="ARBA00023163"/>
    </source>
</evidence>
<dbReference type="PANTHER" id="PTHR43133">
    <property type="entry name" value="RNA POLYMERASE ECF-TYPE SIGMA FACTO"/>
    <property type="match status" value="1"/>
</dbReference>
<dbReference type="SUPFAM" id="SSF88659">
    <property type="entry name" value="Sigma3 and sigma4 domains of RNA polymerase sigma factors"/>
    <property type="match status" value="1"/>
</dbReference>
<feature type="region of interest" description="Disordered" evidence="6">
    <location>
        <begin position="1"/>
        <end position="40"/>
    </location>
</feature>
<dbReference type="Proteomes" id="UP001231924">
    <property type="component" value="Unassembled WGS sequence"/>
</dbReference>
<evidence type="ECO:0000256" key="6">
    <source>
        <dbReference type="SAM" id="MobiDB-lite"/>
    </source>
</evidence>
<dbReference type="InterPro" id="IPR039425">
    <property type="entry name" value="RNA_pol_sigma-70-like"/>
</dbReference>
<dbReference type="InterPro" id="IPR013249">
    <property type="entry name" value="RNA_pol_sigma70_r4_t2"/>
</dbReference>
<dbReference type="PANTHER" id="PTHR43133:SF50">
    <property type="entry name" value="ECF RNA POLYMERASE SIGMA FACTOR SIGM"/>
    <property type="match status" value="1"/>
</dbReference>
<proteinExistence type="inferred from homology"/>
<dbReference type="NCBIfam" id="TIGR02937">
    <property type="entry name" value="sigma70-ECF"/>
    <property type="match status" value="1"/>
</dbReference>
<dbReference type="Gene3D" id="1.10.10.10">
    <property type="entry name" value="Winged helix-like DNA-binding domain superfamily/Winged helix DNA-binding domain"/>
    <property type="match status" value="1"/>
</dbReference>
<evidence type="ECO:0000256" key="2">
    <source>
        <dbReference type="ARBA" id="ARBA00023015"/>
    </source>
</evidence>
<comment type="similarity">
    <text evidence="1">Belongs to the sigma-70 factor family. ECF subfamily.</text>
</comment>